<evidence type="ECO:0000313" key="1">
    <source>
        <dbReference type="EMBL" id="ENZ39015.1"/>
    </source>
</evidence>
<name>N9ZGK4_9FIRM</name>
<evidence type="ECO:0000313" key="2">
    <source>
        <dbReference type="Proteomes" id="UP000013041"/>
    </source>
</evidence>
<dbReference type="Proteomes" id="UP000013041">
    <property type="component" value="Unassembled WGS sequence"/>
</dbReference>
<comment type="caution">
    <text evidence="1">The sequence shown here is derived from an EMBL/GenBank/DDBJ whole genome shotgun (WGS) entry which is preliminary data.</text>
</comment>
<reference evidence="1 2" key="1">
    <citation type="submission" date="2013-01" db="EMBL/GenBank/DDBJ databases">
        <title>The Genome Sequence of Clostridium bolteae 90B8.</title>
        <authorList>
            <consortium name="The Broad Institute Genome Sequencing Platform"/>
            <person name="Earl A."/>
            <person name="Ward D."/>
            <person name="Feldgarden M."/>
            <person name="Gevers D."/>
            <person name="Courvalin P."/>
            <person name="Lambert T."/>
            <person name="Walker B."/>
            <person name="Young S.K."/>
            <person name="Zeng Q."/>
            <person name="Gargeya S."/>
            <person name="Fitzgerald M."/>
            <person name="Haas B."/>
            <person name="Abouelleil A."/>
            <person name="Alvarado L."/>
            <person name="Arachchi H.M."/>
            <person name="Berlin A.M."/>
            <person name="Chapman S.B."/>
            <person name="Dewar J."/>
            <person name="Goldberg J."/>
            <person name="Griggs A."/>
            <person name="Gujja S."/>
            <person name="Hansen M."/>
            <person name="Howarth C."/>
            <person name="Imamovic A."/>
            <person name="Larimer J."/>
            <person name="McCowan C."/>
            <person name="Murphy C."/>
            <person name="Neiman D."/>
            <person name="Pearson M."/>
            <person name="Priest M."/>
            <person name="Roberts A."/>
            <person name="Saif S."/>
            <person name="Shea T."/>
            <person name="Sisk P."/>
            <person name="Sykes S."/>
            <person name="Wortman J."/>
            <person name="Nusbaum C."/>
            <person name="Birren B."/>
        </authorList>
    </citation>
    <scope>NUCLEOTIDE SEQUENCE [LARGE SCALE GENOMIC DNA]</scope>
    <source>
        <strain evidence="1 2">90B8</strain>
    </source>
</reference>
<protein>
    <submittedName>
        <fullName evidence="1">Uncharacterized protein</fullName>
    </submittedName>
</protein>
<dbReference type="EMBL" id="AGYG01000016">
    <property type="protein sequence ID" value="ENZ39015.1"/>
    <property type="molecule type" value="Genomic_DNA"/>
</dbReference>
<gene>
    <name evidence="1" type="ORF">HMPREF1097_02187</name>
</gene>
<sequence>MVHERINVTRSSMPGFDEYMEKLKTVWDSRWLSNRGGLLSNLKKN</sequence>
<organism evidence="1 2">
    <name type="scientific">Enterocloster bolteae 90B8</name>
    <dbReference type="NCBI Taxonomy" id="997897"/>
    <lineage>
        <taxon>Bacteria</taxon>
        <taxon>Bacillati</taxon>
        <taxon>Bacillota</taxon>
        <taxon>Clostridia</taxon>
        <taxon>Lachnospirales</taxon>
        <taxon>Lachnospiraceae</taxon>
        <taxon>Enterocloster</taxon>
    </lineage>
</organism>
<accession>N9ZGK4</accession>
<dbReference type="AlphaFoldDB" id="N9ZGK4"/>
<dbReference type="HOGENOM" id="CLU_3197980_0_0_9"/>
<proteinExistence type="predicted"/>